<feature type="region of interest" description="Disordered" evidence="1">
    <location>
        <begin position="18"/>
        <end position="52"/>
    </location>
</feature>
<protein>
    <recommendedName>
        <fullName evidence="4">Integrase catalytic domain-containing protein</fullName>
    </recommendedName>
</protein>
<name>A0A7W5G6N7_9GAMM</name>
<accession>A0A7W5G6N7</accession>
<dbReference type="AlphaFoldDB" id="A0A7W5G6N7"/>
<keyword evidence="3" id="KW-1185">Reference proteome</keyword>
<proteinExistence type="predicted"/>
<evidence type="ECO:0000313" key="3">
    <source>
        <dbReference type="Proteomes" id="UP000525987"/>
    </source>
</evidence>
<organism evidence="2 3">
    <name type="scientific">Halomonas organivorans</name>
    <dbReference type="NCBI Taxonomy" id="257772"/>
    <lineage>
        <taxon>Bacteria</taxon>
        <taxon>Pseudomonadati</taxon>
        <taxon>Pseudomonadota</taxon>
        <taxon>Gammaproteobacteria</taxon>
        <taxon>Oceanospirillales</taxon>
        <taxon>Halomonadaceae</taxon>
        <taxon>Halomonas</taxon>
    </lineage>
</organism>
<evidence type="ECO:0008006" key="4">
    <source>
        <dbReference type="Google" id="ProtNLM"/>
    </source>
</evidence>
<evidence type="ECO:0000313" key="2">
    <source>
        <dbReference type="EMBL" id="MBB3142758.1"/>
    </source>
</evidence>
<feature type="compositionally biased region" description="Basic and acidic residues" evidence="1">
    <location>
        <begin position="40"/>
        <end position="52"/>
    </location>
</feature>
<gene>
    <name evidence="2" type="ORF">FHR96_003659</name>
</gene>
<dbReference type="EMBL" id="JACHXM010000026">
    <property type="protein sequence ID" value="MBB3142758.1"/>
    <property type="molecule type" value="Genomic_DNA"/>
</dbReference>
<comment type="caution">
    <text evidence="2">The sequence shown here is derived from an EMBL/GenBank/DDBJ whole genome shotgun (WGS) entry which is preliminary data.</text>
</comment>
<dbReference type="Proteomes" id="UP000525987">
    <property type="component" value="Unassembled WGS sequence"/>
</dbReference>
<sequence>MQQDLDDYLVIYNTKRPHQGRNMKGATPYAVFKKGLPKATKKEPRKTTENTA</sequence>
<evidence type="ECO:0000256" key="1">
    <source>
        <dbReference type="SAM" id="MobiDB-lite"/>
    </source>
</evidence>
<reference evidence="2 3" key="1">
    <citation type="submission" date="2020-08" db="EMBL/GenBank/DDBJ databases">
        <title>Genomic Encyclopedia of Type Strains, Phase III (KMG-III): the genomes of soil and plant-associated and newly described type strains.</title>
        <authorList>
            <person name="Whitman W."/>
        </authorList>
    </citation>
    <scope>NUCLEOTIDE SEQUENCE [LARGE SCALE GENOMIC DNA]</scope>
    <source>
        <strain evidence="2 3">CECT 5995</strain>
    </source>
</reference>